<keyword evidence="1" id="KW-0472">Membrane</keyword>
<dbReference type="EMBL" id="CP117880">
    <property type="protein sequence ID" value="WDF67680.1"/>
    <property type="molecule type" value="Genomic_DNA"/>
</dbReference>
<dbReference type="RefSeq" id="WP_274266407.1">
    <property type="nucleotide sequence ID" value="NZ_CP117880.1"/>
</dbReference>
<evidence type="ECO:0000256" key="1">
    <source>
        <dbReference type="SAM" id="Phobius"/>
    </source>
</evidence>
<feature type="transmembrane region" description="Helical" evidence="1">
    <location>
        <begin position="36"/>
        <end position="53"/>
    </location>
</feature>
<proteinExistence type="predicted"/>
<organism evidence="3 4">
    <name type="scientific">Sphingobacterium oryzagri</name>
    <dbReference type="NCBI Taxonomy" id="3025669"/>
    <lineage>
        <taxon>Bacteria</taxon>
        <taxon>Pseudomonadati</taxon>
        <taxon>Bacteroidota</taxon>
        <taxon>Sphingobacteriia</taxon>
        <taxon>Sphingobacteriales</taxon>
        <taxon>Sphingobacteriaceae</taxon>
        <taxon>Sphingobacterium</taxon>
    </lineage>
</organism>
<reference evidence="3 4" key="1">
    <citation type="submission" date="2023-02" db="EMBL/GenBank/DDBJ databases">
        <title>Genome sequence of Sphingobacterium sp. KACC 22765.</title>
        <authorList>
            <person name="Kim S."/>
            <person name="Heo J."/>
            <person name="Kwon S.-W."/>
        </authorList>
    </citation>
    <scope>NUCLEOTIDE SEQUENCE [LARGE SCALE GENOMIC DNA]</scope>
    <source>
        <strain evidence="3 4">KACC 22765</strain>
    </source>
</reference>
<sequence>MKIKLLSVLQIMLSSLSVVARTSTPPSSDNNTLFMYLLGGSTLLLLIVVAILLKNNAKLSNEFQKQEAERRATSVNHRYELDRLVGERTKAMEDADCLRRKYDESIFEVEEGNRKIEALEQALEQTKITDTRPNFSGDSDHELKNIARNAPSTITNKGMIAKCEQADGRFYLKQTARSDRKTLYRIFEHEGRYLFTLDQSNLEAIKNALSFYDVYVDGYCESVNAFQTEFTFIDILNGGEGKLSKEGDRYKVIEKLKIKFR</sequence>
<protein>
    <submittedName>
        <fullName evidence="3">Uncharacterized protein</fullName>
    </submittedName>
</protein>
<evidence type="ECO:0000313" key="3">
    <source>
        <dbReference type="EMBL" id="WDF67680.1"/>
    </source>
</evidence>
<accession>A0ABY7WFJ4</accession>
<keyword evidence="4" id="KW-1185">Reference proteome</keyword>
<dbReference type="Proteomes" id="UP001221558">
    <property type="component" value="Chromosome"/>
</dbReference>
<evidence type="ECO:0000313" key="4">
    <source>
        <dbReference type="Proteomes" id="UP001221558"/>
    </source>
</evidence>
<keyword evidence="1" id="KW-1133">Transmembrane helix</keyword>
<name>A0ABY7WFJ4_9SPHI</name>
<feature type="signal peptide" evidence="2">
    <location>
        <begin position="1"/>
        <end position="20"/>
    </location>
</feature>
<evidence type="ECO:0000256" key="2">
    <source>
        <dbReference type="SAM" id="SignalP"/>
    </source>
</evidence>
<feature type="chain" id="PRO_5046448047" evidence="2">
    <location>
        <begin position="21"/>
        <end position="261"/>
    </location>
</feature>
<keyword evidence="2" id="KW-0732">Signal</keyword>
<gene>
    <name evidence="3" type="ORF">PQ465_15370</name>
</gene>
<keyword evidence="1" id="KW-0812">Transmembrane</keyword>